<evidence type="ECO:0000313" key="2">
    <source>
        <dbReference type="Proteomes" id="UP000789702"/>
    </source>
</evidence>
<feature type="non-terminal residue" evidence="1">
    <location>
        <position position="1"/>
    </location>
</feature>
<keyword evidence="2" id="KW-1185">Reference proteome</keyword>
<reference evidence="1" key="1">
    <citation type="submission" date="2021-06" db="EMBL/GenBank/DDBJ databases">
        <authorList>
            <person name="Kallberg Y."/>
            <person name="Tangrot J."/>
            <person name="Rosling A."/>
        </authorList>
    </citation>
    <scope>NUCLEOTIDE SEQUENCE</scope>
    <source>
        <strain evidence="1">IL203A</strain>
    </source>
</reference>
<proteinExistence type="predicted"/>
<protein>
    <submittedName>
        <fullName evidence="1">9128_t:CDS:1</fullName>
    </submittedName>
</protein>
<comment type="caution">
    <text evidence="1">The sequence shown here is derived from an EMBL/GenBank/DDBJ whole genome shotgun (WGS) entry which is preliminary data.</text>
</comment>
<accession>A0ACA9QY48</accession>
<name>A0ACA9QY48_9GLOM</name>
<dbReference type="Proteomes" id="UP000789702">
    <property type="component" value="Unassembled WGS sequence"/>
</dbReference>
<feature type="non-terminal residue" evidence="1">
    <location>
        <position position="83"/>
    </location>
</feature>
<organism evidence="1 2">
    <name type="scientific">Dentiscutata heterogama</name>
    <dbReference type="NCBI Taxonomy" id="1316150"/>
    <lineage>
        <taxon>Eukaryota</taxon>
        <taxon>Fungi</taxon>
        <taxon>Fungi incertae sedis</taxon>
        <taxon>Mucoromycota</taxon>
        <taxon>Glomeromycotina</taxon>
        <taxon>Glomeromycetes</taxon>
        <taxon>Diversisporales</taxon>
        <taxon>Gigasporaceae</taxon>
        <taxon>Dentiscutata</taxon>
    </lineage>
</organism>
<gene>
    <name evidence="1" type="ORF">DHETER_LOCUS15729</name>
</gene>
<dbReference type="EMBL" id="CAJVPU010055695">
    <property type="protein sequence ID" value="CAG8769075.1"/>
    <property type="molecule type" value="Genomic_DNA"/>
</dbReference>
<sequence>YSNPYKLQINGLDLSLENRSKVIPHFYLKNITVISSCNMTIAEKNSLDIERIKKWFFNYNPLDLLSVPPSKKLPSVLSSKKQL</sequence>
<evidence type="ECO:0000313" key="1">
    <source>
        <dbReference type="EMBL" id="CAG8769075.1"/>
    </source>
</evidence>